<comment type="subcellular location">
    <subcellularLocation>
        <location evidence="1">Membrane</location>
        <topology evidence="1">Multi-pass membrane protein</topology>
    </subcellularLocation>
</comment>
<dbReference type="Gene3D" id="1.25.40.10">
    <property type="entry name" value="Tetratricopeptide repeat domain"/>
    <property type="match status" value="1"/>
</dbReference>
<evidence type="ECO:0008006" key="9">
    <source>
        <dbReference type="Google" id="ProtNLM"/>
    </source>
</evidence>
<dbReference type="Proteomes" id="UP000694402">
    <property type="component" value="Unassembled WGS sequence"/>
</dbReference>
<dbReference type="GO" id="GO:0016020">
    <property type="term" value="C:membrane"/>
    <property type="evidence" value="ECO:0007669"/>
    <property type="project" value="UniProtKB-SubCell"/>
</dbReference>
<feature type="transmembrane region" description="Helical" evidence="6">
    <location>
        <begin position="20"/>
        <end position="42"/>
    </location>
</feature>
<dbReference type="InterPro" id="IPR011990">
    <property type="entry name" value="TPR-like_helical_dom_sf"/>
</dbReference>
<dbReference type="CDD" id="cd11557">
    <property type="entry name" value="ST7"/>
    <property type="match status" value="1"/>
</dbReference>
<evidence type="ECO:0000256" key="3">
    <source>
        <dbReference type="ARBA" id="ARBA00022692"/>
    </source>
</evidence>
<keyword evidence="5 6" id="KW-0472">Membrane</keyword>
<keyword evidence="8" id="KW-1185">Reference proteome</keyword>
<evidence type="ECO:0000256" key="1">
    <source>
        <dbReference type="ARBA" id="ARBA00004141"/>
    </source>
</evidence>
<evidence type="ECO:0000256" key="4">
    <source>
        <dbReference type="ARBA" id="ARBA00022989"/>
    </source>
</evidence>
<evidence type="ECO:0000256" key="5">
    <source>
        <dbReference type="ARBA" id="ARBA00023136"/>
    </source>
</evidence>
<name>A0A8C8M5M2_ONCTS</name>
<organism evidence="7 8">
    <name type="scientific">Oncorhynchus tshawytscha</name>
    <name type="common">Chinook salmon</name>
    <name type="synonym">Salmo tshawytscha</name>
    <dbReference type="NCBI Taxonomy" id="74940"/>
    <lineage>
        <taxon>Eukaryota</taxon>
        <taxon>Metazoa</taxon>
        <taxon>Chordata</taxon>
        <taxon>Craniata</taxon>
        <taxon>Vertebrata</taxon>
        <taxon>Euteleostomi</taxon>
        <taxon>Actinopterygii</taxon>
        <taxon>Neopterygii</taxon>
        <taxon>Teleostei</taxon>
        <taxon>Protacanthopterygii</taxon>
        <taxon>Salmoniformes</taxon>
        <taxon>Salmonidae</taxon>
        <taxon>Salmoninae</taxon>
        <taxon>Oncorhynchus</taxon>
    </lineage>
</organism>
<evidence type="ECO:0000313" key="8">
    <source>
        <dbReference type="Proteomes" id="UP000694402"/>
    </source>
</evidence>
<feature type="transmembrane region" description="Helical" evidence="6">
    <location>
        <begin position="62"/>
        <end position="85"/>
    </location>
</feature>
<feature type="transmembrane region" description="Helical" evidence="6">
    <location>
        <begin position="519"/>
        <end position="539"/>
    </location>
</feature>
<accession>A0A8C8M5M2</accession>
<keyword evidence="4 6" id="KW-1133">Transmembrane helix</keyword>
<evidence type="ECO:0000256" key="6">
    <source>
        <dbReference type="SAM" id="Phobius"/>
    </source>
</evidence>
<reference evidence="7" key="1">
    <citation type="submission" date="2025-08" db="UniProtKB">
        <authorList>
            <consortium name="Ensembl"/>
        </authorList>
    </citation>
    <scope>IDENTIFICATION</scope>
</reference>
<dbReference type="Ensembl" id="ENSOTST00005070998.2">
    <property type="protein sequence ID" value="ENSOTSP00005065350.1"/>
    <property type="gene ID" value="ENSOTSG00005031030.2"/>
</dbReference>
<reference evidence="7" key="2">
    <citation type="submission" date="2025-09" db="UniProtKB">
        <authorList>
            <consortium name="Ensembl"/>
        </authorList>
    </citation>
    <scope>IDENTIFICATION</scope>
</reference>
<keyword evidence="3 6" id="KW-0812">Transmembrane</keyword>
<dbReference type="InterPro" id="IPR007311">
    <property type="entry name" value="ST7"/>
</dbReference>
<proteinExistence type="inferred from homology"/>
<sequence>MAMRGSPVFEKLKSWLSWSWTYICAVWFAMVLTMIYVLRSPLKLQDTLTSASVFLNTLTPKFYVALTGTSSLISGLILIFEWWYFRKYGTSFIEQVSVSHLRPLLGGVESSTTTGLFSSVNGEAEPRPSVSECKVWRNPLNLFRGAEYSRYTWVTGKEPLTYYDMNLSAQDHQTFFTGDTQQLKTEDTVMQKAWRERNPQARIRAAYQFRLRFEDLAPSVFPVVFRCAAAYVLLAEEEATTITEAERLFKQALRSGKREQRVQDQITTGKDINLLVYIKRRLAMCARKLGRIKEAVKMMRDLMKEFPLLGMLNIHENLLEALLELQAYADVQAVLAKYDDISLPKSATICYTSALLKARAVSEKFSPEAASRRGLSTAEMNAVEAIHRAVEFNPHVPKYLLEMKSLILPPEHILKRGDSEAVAYAFFHLQHWKRAEGALNLLHCTWEGTFRIIPYPLEKGHLFYPYPGCTETADRELLPSFHEVSVYPKKELPFFILFTAGLCSFTAMLAMLTHQFPELMGVFAKAFFSTLFAPLGFFADKMESFMPSSFWHQLTRI</sequence>
<protein>
    <recommendedName>
        <fullName evidence="9">Suppressor of tumorigenicity 7 protein-like</fullName>
    </recommendedName>
</protein>
<dbReference type="PANTHER" id="PTHR12745:SF11">
    <property type="entry name" value="SUPPRESSOR OF TUMORIGENICITY 7 PROTEIN-LIKE"/>
    <property type="match status" value="1"/>
</dbReference>
<dbReference type="AlphaFoldDB" id="A0A8C8M5M2"/>
<feature type="transmembrane region" description="Helical" evidence="6">
    <location>
        <begin position="492"/>
        <end position="513"/>
    </location>
</feature>
<evidence type="ECO:0000256" key="2">
    <source>
        <dbReference type="ARBA" id="ARBA00009751"/>
    </source>
</evidence>
<dbReference type="PANTHER" id="PTHR12745">
    <property type="entry name" value="SUPPRESSION OF TUMORIGENICITY 7"/>
    <property type="match status" value="1"/>
</dbReference>
<comment type="similarity">
    <text evidence="2">Belongs to the ST7 family.</text>
</comment>
<dbReference type="Pfam" id="PF04184">
    <property type="entry name" value="ST7"/>
    <property type="match status" value="1"/>
</dbReference>
<evidence type="ECO:0000313" key="7">
    <source>
        <dbReference type="Ensembl" id="ENSOTSP00005065350.1"/>
    </source>
</evidence>
<gene>
    <name evidence="7" type="primary">ST7L</name>
</gene>
<dbReference type="GeneTree" id="ENSGT00390000000873"/>